<accession>A0A4R0R8L9</accession>
<evidence type="ECO:0000256" key="1">
    <source>
        <dbReference type="SAM" id="MobiDB-lite"/>
    </source>
</evidence>
<evidence type="ECO:0000313" key="3">
    <source>
        <dbReference type="EMBL" id="TCD60319.1"/>
    </source>
</evidence>
<dbReference type="EMBL" id="RWJN01000618">
    <property type="protein sequence ID" value="TCD60319.1"/>
    <property type="molecule type" value="Genomic_DNA"/>
</dbReference>
<name>A0A4R0R8L9_9APHY</name>
<keyword evidence="2" id="KW-0732">Signal</keyword>
<organism evidence="3 4">
    <name type="scientific">Steccherinum ochraceum</name>
    <dbReference type="NCBI Taxonomy" id="92696"/>
    <lineage>
        <taxon>Eukaryota</taxon>
        <taxon>Fungi</taxon>
        <taxon>Dikarya</taxon>
        <taxon>Basidiomycota</taxon>
        <taxon>Agaricomycotina</taxon>
        <taxon>Agaricomycetes</taxon>
        <taxon>Polyporales</taxon>
        <taxon>Steccherinaceae</taxon>
        <taxon>Steccherinum</taxon>
    </lineage>
</organism>
<keyword evidence="4" id="KW-1185">Reference proteome</keyword>
<protein>
    <submittedName>
        <fullName evidence="3">Uncharacterized protein</fullName>
    </submittedName>
</protein>
<feature type="signal peptide" evidence="2">
    <location>
        <begin position="1"/>
        <end position="19"/>
    </location>
</feature>
<evidence type="ECO:0000313" key="4">
    <source>
        <dbReference type="Proteomes" id="UP000292702"/>
    </source>
</evidence>
<comment type="caution">
    <text evidence="3">The sequence shown here is derived from an EMBL/GenBank/DDBJ whole genome shotgun (WGS) entry which is preliminary data.</text>
</comment>
<dbReference type="Proteomes" id="UP000292702">
    <property type="component" value="Unassembled WGS sequence"/>
</dbReference>
<evidence type="ECO:0000256" key="2">
    <source>
        <dbReference type="SAM" id="SignalP"/>
    </source>
</evidence>
<gene>
    <name evidence="3" type="ORF">EIP91_010357</name>
</gene>
<feature type="chain" id="PRO_5020601106" evidence="2">
    <location>
        <begin position="20"/>
        <end position="135"/>
    </location>
</feature>
<proteinExistence type="predicted"/>
<reference evidence="3 4" key="1">
    <citation type="submission" date="2018-11" db="EMBL/GenBank/DDBJ databases">
        <title>Genome assembly of Steccherinum ochraceum LE-BIN_3174, the white-rot fungus of the Steccherinaceae family (The Residual Polyporoid clade, Polyporales, Basidiomycota).</title>
        <authorList>
            <person name="Fedorova T.V."/>
            <person name="Glazunova O.A."/>
            <person name="Landesman E.O."/>
            <person name="Moiseenko K.V."/>
            <person name="Psurtseva N.V."/>
            <person name="Savinova O.S."/>
            <person name="Shakhova N.V."/>
            <person name="Tyazhelova T.V."/>
            <person name="Vasina D.V."/>
        </authorList>
    </citation>
    <scope>NUCLEOTIDE SEQUENCE [LARGE SCALE GENOMIC DNA]</scope>
    <source>
        <strain evidence="3 4">LE-BIN_3174</strain>
    </source>
</reference>
<dbReference type="AlphaFoldDB" id="A0A4R0R8L9"/>
<feature type="region of interest" description="Disordered" evidence="1">
    <location>
        <begin position="106"/>
        <end position="135"/>
    </location>
</feature>
<sequence length="135" mass="13941">MRFGTSFAALALTCALTSALSLAIAAPVATAAQGSQDVRAADDFSGLVSRDATKLLYSRMSHNPTKYPVIGPPDQHGRPPVPVFQVPKDGSSRGITYVPYQYPPLPPNPAPVAAHHPGPPRWVTQAGSGAGQGAG</sequence>